<reference evidence="2" key="1">
    <citation type="submission" date="2022-01" db="EMBL/GenBank/DDBJ databases">
        <authorList>
            <person name="King R."/>
        </authorList>
    </citation>
    <scope>NUCLEOTIDE SEQUENCE</scope>
</reference>
<feature type="region of interest" description="Disordered" evidence="1">
    <location>
        <begin position="35"/>
        <end position="69"/>
    </location>
</feature>
<feature type="compositionally biased region" description="Polar residues" evidence="1">
    <location>
        <begin position="50"/>
        <end position="62"/>
    </location>
</feature>
<organism evidence="2 3">
    <name type="scientific">Ceutorhynchus assimilis</name>
    <name type="common">cabbage seed weevil</name>
    <dbReference type="NCBI Taxonomy" id="467358"/>
    <lineage>
        <taxon>Eukaryota</taxon>
        <taxon>Metazoa</taxon>
        <taxon>Ecdysozoa</taxon>
        <taxon>Arthropoda</taxon>
        <taxon>Hexapoda</taxon>
        <taxon>Insecta</taxon>
        <taxon>Pterygota</taxon>
        <taxon>Neoptera</taxon>
        <taxon>Endopterygota</taxon>
        <taxon>Coleoptera</taxon>
        <taxon>Polyphaga</taxon>
        <taxon>Cucujiformia</taxon>
        <taxon>Curculionidae</taxon>
        <taxon>Ceutorhynchinae</taxon>
        <taxon>Ceutorhynchus</taxon>
    </lineage>
</organism>
<evidence type="ECO:0000313" key="2">
    <source>
        <dbReference type="EMBL" id="CAG9773241.1"/>
    </source>
</evidence>
<evidence type="ECO:0000313" key="3">
    <source>
        <dbReference type="Proteomes" id="UP001152799"/>
    </source>
</evidence>
<sequence length="249" mass="28661">MSKINNKYHEKQMQKILWKNGGDGMFCGDTFCTDPESTSTPRCEPRTAQKRSSSENTPQFTISDARVPSKKMRSDVRNFDLSQLLNETITGKALVAIYKKYGDFEPKYQGYLCDLIVQHFLNQSNFQKLTNEDLSGIADSIIETFPKEVKTNYFIEPVKEKFSKENKSGFARGKLTDKYRNRLTFLRKSGLLTCVRDKSITPVPENLDLSAEGDSKDDLVWLQHRNEPWSTVEEKWKILLSIEESCCRA</sequence>
<dbReference type="Proteomes" id="UP001152799">
    <property type="component" value="Chromosome 9"/>
</dbReference>
<dbReference type="OrthoDB" id="6772430at2759"/>
<name>A0A9N9QS87_9CUCU</name>
<gene>
    <name evidence="2" type="ORF">CEUTPL_LOCUS13638</name>
</gene>
<dbReference type="EMBL" id="OU892285">
    <property type="protein sequence ID" value="CAG9773241.1"/>
    <property type="molecule type" value="Genomic_DNA"/>
</dbReference>
<evidence type="ECO:0000256" key="1">
    <source>
        <dbReference type="SAM" id="MobiDB-lite"/>
    </source>
</evidence>
<dbReference type="AlphaFoldDB" id="A0A9N9QS87"/>
<keyword evidence="3" id="KW-1185">Reference proteome</keyword>
<proteinExistence type="predicted"/>
<accession>A0A9N9QS87</accession>
<protein>
    <submittedName>
        <fullName evidence="2">Uncharacterized protein</fullName>
    </submittedName>
</protein>